<dbReference type="OrthoDB" id="7785950at2759"/>
<dbReference type="AlphaFoldDB" id="A0A9J6CNE8"/>
<accession>A0A9J6CNE8</accession>
<dbReference type="GO" id="GO:0016020">
    <property type="term" value="C:membrane"/>
    <property type="evidence" value="ECO:0007669"/>
    <property type="project" value="UniProtKB-SubCell"/>
</dbReference>
<comment type="similarity">
    <text evidence="2">Belongs to the major facilitator superfamily. Proton-dependent oligopeptide transporter (POT/PTR) (TC 2.A.17) family.</text>
</comment>
<keyword evidence="3 7" id="KW-0812">Transmembrane</keyword>
<dbReference type="GO" id="GO:0015833">
    <property type="term" value="P:peptide transport"/>
    <property type="evidence" value="ECO:0007669"/>
    <property type="project" value="UniProtKB-KW"/>
</dbReference>
<evidence type="ECO:0000256" key="6">
    <source>
        <dbReference type="ARBA" id="ARBA00023136"/>
    </source>
</evidence>
<proteinExistence type="inferred from homology"/>
<feature type="transmembrane region" description="Helical" evidence="7">
    <location>
        <begin position="334"/>
        <end position="355"/>
    </location>
</feature>
<keyword evidence="4" id="KW-0653">Protein transport</keyword>
<organism evidence="8 9">
    <name type="scientific">Polypedilum vanderplanki</name>
    <name type="common">Sleeping chironomid midge</name>
    <dbReference type="NCBI Taxonomy" id="319348"/>
    <lineage>
        <taxon>Eukaryota</taxon>
        <taxon>Metazoa</taxon>
        <taxon>Ecdysozoa</taxon>
        <taxon>Arthropoda</taxon>
        <taxon>Hexapoda</taxon>
        <taxon>Insecta</taxon>
        <taxon>Pterygota</taxon>
        <taxon>Neoptera</taxon>
        <taxon>Endopterygota</taxon>
        <taxon>Diptera</taxon>
        <taxon>Nematocera</taxon>
        <taxon>Chironomoidea</taxon>
        <taxon>Chironomidae</taxon>
        <taxon>Chironominae</taxon>
        <taxon>Polypedilum</taxon>
        <taxon>Polypedilum</taxon>
    </lineage>
</organism>
<dbReference type="InterPro" id="IPR000109">
    <property type="entry name" value="POT_fam"/>
</dbReference>
<keyword evidence="6 7" id="KW-0472">Membrane</keyword>
<gene>
    <name evidence="8" type="ORF">PVAND_012676</name>
</gene>
<keyword evidence="4" id="KW-0813">Transport</keyword>
<comment type="caution">
    <text evidence="8">The sequence shown here is derived from an EMBL/GenBank/DDBJ whole genome shotgun (WGS) entry which is preliminary data.</text>
</comment>
<evidence type="ECO:0000313" key="8">
    <source>
        <dbReference type="EMBL" id="KAG5683391.1"/>
    </source>
</evidence>
<keyword evidence="4" id="KW-0571">Peptide transport</keyword>
<feature type="transmembrane region" description="Helical" evidence="7">
    <location>
        <begin position="140"/>
        <end position="158"/>
    </location>
</feature>
<evidence type="ECO:0000313" key="9">
    <source>
        <dbReference type="Proteomes" id="UP001107558"/>
    </source>
</evidence>
<dbReference type="Pfam" id="PF00854">
    <property type="entry name" value="PTR2"/>
    <property type="match status" value="1"/>
</dbReference>
<dbReference type="SUPFAM" id="SSF103473">
    <property type="entry name" value="MFS general substrate transporter"/>
    <property type="match status" value="1"/>
</dbReference>
<feature type="transmembrane region" description="Helical" evidence="7">
    <location>
        <begin position="75"/>
        <end position="95"/>
    </location>
</feature>
<feature type="transmembrane region" description="Helical" evidence="7">
    <location>
        <begin position="178"/>
        <end position="196"/>
    </location>
</feature>
<reference evidence="8" key="1">
    <citation type="submission" date="2021-03" db="EMBL/GenBank/DDBJ databases">
        <title>Chromosome level genome of the anhydrobiotic midge Polypedilum vanderplanki.</title>
        <authorList>
            <person name="Yoshida Y."/>
            <person name="Kikawada T."/>
            <person name="Gusev O."/>
        </authorList>
    </citation>
    <scope>NUCLEOTIDE SEQUENCE</scope>
    <source>
        <strain evidence="8">NIAS01</strain>
        <tissue evidence="8">Whole body or cell culture</tissue>
    </source>
</reference>
<evidence type="ECO:0000256" key="4">
    <source>
        <dbReference type="ARBA" id="ARBA00022856"/>
    </source>
</evidence>
<name>A0A9J6CNE8_POLVA</name>
<dbReference type="Gene3D" id="1.20.1250.20">
    <property type="entry name" value="MFS general substrate transporter like domains"/>
    <property type="match status" value="1"/>
</dbReference>
<feature type="transmembrane region" description="Helical" evidence="7">
    <location>
        <begin position="44"/>
        <end position="63"/>
    </location>
</feature>
<sequence>MRRSVIFILINILLERYCWTGTTNILVMYLHEKLEFDEGISTSLYHTVELLVFVFPIVGAIAADNYFGLYKTLIWTSLIFACGNLIIAIGAIEILSLPKVAFTLTGMFLFIPCGFVRSSLNTFGPDQYELPKESEEFKSYFFVQMIFVKIGAFLGRFVNPIFREDVKCFDSHDCYPLAFGFPAIMMLFGLFILLIGKNSFVRKPPGGDMFTKVFFCMTYALKEKTKHKSIKKDHWLDYAEDKFDKKLIEDTKAVFRTLTIFLGIALVWSCFMQQNSRWIFQAAKMDGDLGFYKLKPDQIIALNPISCLLLTPVCVYGIYPLLEKCGFGSLLNRMAIGGFLCCASFVLAILVEIYIQNHYISMLWLLPQYSLSALCEIFVLVSMLNFAYEEAPANMKSVMTACVYLTIALGDSLIPIVSGSKIFKSQAMEFTFFASLLFVNMIVFCFIVRKFNRKRQKNEVLK</sequence>
<evidence type="ECO:0000256" key="1">
    <source>
        <dbReference type="ARBA" id="ARBA00004141"/>
    </source>
</evidence>
<evidence type="ECO:0000256" key="7">
    <source>
        <dbReference type="SAM" id="Phobius"/>
    </source>
</evidence>
<evidence type="ECO:0000256" key="5">
    <source>
        <dbReference type="ARBA" id="ARBA00022989"/>
    </source>
</evidence>
<comment type="subcellular location">
    <subcellularLocation>
        <location evidence="1">Membrane</location>
        <topology evidence="1">Multi-pass membrane protein</topology>
    </subcellularLocation>
</comment>
<evidence type="ECO:0000256" key="3">
    <source>
        <dbReference type="ARBA" id="ARBA00022692"/>
    </source>
</evidence>
<feature type="transmembrane region" description="Helical" evidence="7">
    <location>
        <begin position="299"/>
        <end position="322"/>
    </location>
</feature>
<dbReference type="EMBL" id="JADBJN010000001">
    <property type="protein sequence ID" value="KAG5683391.1"/>
    <property type="molecule type" value="Genomic_DNA"/>
</dbReference>
<feature type="transmembrane region" description="Helical" evidence="7">
    <location>
        <begin position="253"/>
        <end position="271"/>
    </location>
</feature>
<dbReference type="PANTHER" id="PTHR11654">
    <property type="entry name" value="OLIGOPEPTIDE TRANSPORTER-RELATED"/>
    <property type="match status" value="1"/>
</dbReference>
<evidence type="ECO:0000256" key="2">
    <source>
        <dbReference type="ARBA" id="ARBA00005982"/>
    </source>
</evidence>
<dbReference type="InterPro" id="IPR036259">
    <property type="entry name" value="MFS_trans_sf"/>
</dbReference>
<keyword evidence="5 7" id="KW-1133">Transmembrane helix</keyword>
<feature type="transmembrane region" description="Helical" evidence="7">
    <location>
        <begin position="430"/>
        <end position="448"/>
    </location>
</feature>
<dbReference type="Proteomes" id="UP001107558">
    <property type="component" value="Chromosome 1"/>
</dbReference>
<feature type="transmembrane region" description="Helical" evidence="7">
    <location>
        <begin position="101"/>
        <end position="120"/>
    </location>
</feature>
<dbReference type="GO" id="GO:0022857">
    <property type="term" value="F:transmembrane transporter activity"/>
    <property type="evidence" value="ECO:0007669"/>
    <property type="project" value="InterPro"/>
</dbReference>
<protein>
    <submittedName>
        <fullName evidence="8">Uncharacterized protein</fullName>
    </submittedName>
</protein>
<feature type="transmembrane region" description="Helical" evidence="7">
    <location>
        <begin position="398"/>
        <end position="418"/>
    </location>
</feature>
<keyword evidence="9" id="KW-1185">Reference proteome</keyword>
<feature type="transmembrane region" description="Helical" evidence="7">
    <location>
        <begin position="367"/>
        <end position="386"/>
    </location>
</feature>